<evidence type="ECO:0000256" key="1">
    <source>
        <dbReference type="SAM" id="MobiDB-lite"/>
    </source>
</evidence>
<feature type="region of interest" description="Disordered" evidence="1">
    <location>
        <begin position="199"/>
        <end position="220"/>
    </location>
</feature>
<evidence type="ECO:0000313" key="3">
    <source>
        <dbReference type="EMBL" id="KAG9191426.1"/>
    </source>
</evidence>
<protein>
    <recommendedName>
        <fullName evidence="2">DUF1308 domain-containing protein</fullName>
    </recommendedName>
</protein>
<dbReference type="InterPro" id="IPR010733">
    <property type="entry name" value="DUF1308"/>
</dbReference>
<feature type="region of interest" description="Disordered" evidence="1">
    <location>
        <begin position="1"/>
        <end position="26"/>
    </location>
</feature>
<comment type="caution">
    <text evidence="3">The sequence shown here is derived from an EMBL/GenBank/DDBJ whole genome shotgun (WGS) entry which is preliminary data.</text>
</comment>
<dbReference type="PANTHER" id="PTHR13379">
    <property type="entry name" value="UNCHARACTERIZED DUF1308"/>
    <property type="match status" value="1"/>
</dbReference>
<dbReference type="Proteomes" id="UP001199106">
    <property type="component" value="Unassembled WGS sequence"/>
</dbReference>
<evidence type="ECO:0000259" key="2">
    <source>
        <dbReference type="Pfam" id="PF07000"/>
    </source>
</evidence>
<keyword evidence="4" id="KW-1185">Reference proteome</keyword>
<evidence type="ECO:0000313" key="4">
    <source>
        <dbReference type="Proteomes" id="UP001199106"/>
    </source>
</evidence>
<name>A0AAD4IB34_9PLEO</name>
<organism evidence="3 4">
    <name type="scientific">Alternaria panax</name>
    <dbReference type="NCBI Taxonomy" id="48097"/>
    <lineage>
        <taxon>Eukaryota</taxon>
        <taxon>Fungi</taxon>
        <taxon>Dikarya</taxon>
        <taxon>Ascomycota</taxon>
        <taxon>Pezizomycotina</taxon>
        <taxon>Dothideomycetes</taxon>
        <taxon>Pleosporomycetidae</taxon>
        <taxon>Pleosporales</taxon>
        <taxon>Pleosporineae</taxon>
        <taxon>Pleosporaceae</taxon>
        <taxon>Alternaria</taxon>
        <taxon>Alternaria sect. Panax</taxon>
    </lineage>
</organism>
<proteinExistence type="predicted"/>
<dbReference type="AlphaFoldDB" id="A0AAD4IB34"/>
<accession>A0AAD4IB34</accession>
<feature type="domain" description="DUF1308" evidence="2">
    <location>
        <begin position="306"/>
        <end position="393"/>
    </location>
</feature>
<gene>
    <name evidence="3" type="ORF">G6011_09514</name>
</gene>
<sequence>MADSVAQDFGNMNLDKEKEVDDKRPTPRAELEVTIQGLVARGNHLNNEVETYIAAVLEKQRFGKVYNPVEYRNLRNDMRNELAFLKKLAVSNMDEEKARHYIVSSNLLYYEALWAAAKRTSGIQSFRKYFFWNRHKAPAGKKTTKGVSLAKGGSQGVKNKTSALVDIVAEEGAEWVRVSTVSEKRILFDLAKLGWVNDSDSDEDDDMPAPPEDDDDDEDQIDVVRNARDLARAARANPVRGRPPKVRFVLTRISAGTTPAIDMIINKIRATGAIVQCGSEIPPALSIDAVLRRLLIDRSRALSETLNIDCTVLLALISDISHKPCPVLDWYPGEVRAQIEEEAQEHLLPTHLYPAIGAHAMVCTREAADQMNLIVQTLATDTEKLRADLLLRQGQCEKWEREKLVEEWAKLSDYVPPPNLALPITVVIPNIDTMIAGLPAVATTVASELGLLNQSIFLYGWAHGLTTLSANRGRAKQIESIINEHGLEDGESGPHIWLCGESRSLIAKHGRRK</sequence>
<dbReference type="EMBL" id="JAANER010000004">
    <property type="protein sequence ID" value="KAG9191426.1"/>
    <property type="molecule type" value="Genomic_DNA"/>
</dbReference>
<feature type="compositionally biased region" description="Basic and acidic residues" evidence="1">
    <location>
        <begin position="14"/>
        <end position="26"/>
    </location>
</feature>
<reference evidence="3" key="1">
    <citation type="submission" date="2021-07" db="EMBL/GenBank/DDBJ databases">
        <title>Genome Resource of American Ginseng Black Spot Pathogen Alternaria panax.</title>
        <authorList>
            <person name="Qiu C."/>
            <person name="Wang W."/>
            <person name="Liu Z."/>
        </authorList>
    </citation>
    <scope>NUCLEOTIDE SEQUENCE</scope>
    <source>
        <strain evidence="3">BNCC115425</strain>
    </source>
</reference>
<dbReference type="PANTHER" id="PTHR13379:SF0">
    <property type="entry name" value="UPF0415 PROTEIN C7ORF25"/>
    <property type="match status" value="1"/>
</dbReference>
<dbReference type="Pfam" id="PF07000">
    <property type="entry name" value="DUF1308"/>
    <property type="match status" value="1"/>
</dbReference>